<dbReference type="GO" id="GO:0000149">
    <property type="term" value="F:SNARE binding"/>
    <property type="evidence" value="ECO:0007669"/>
    <property type="project" value="TreeGrafter"/>
</dbReference>
<dbReference type="GO" id="GO:0048278">
    <property type="term" value="P:vesicle docking"/>
    <property type="evidence" value="ECO:0007669"/>
    <property type="project" value="TreeGrafter"/>
</dbReference>
<dbReference type="GO" id="GO:0006886">
    <property type="term" value="P:intracellular protein transport"/>
    <property type="evidence" value="ECO:0007669"/>
    <property type="project" value="TreeGrafter"/>
</dbReference>
<keyword evidence="3" id="KW-0812">Transmembrane</keyword>
<comment type="similarity">
    <text evidence="2">Belongs to the syntaxin family.</text>
</comment>
<dbReference type="CDD" id="cd15848">
    <property type="entry name" value="SNARE_syntaxin1-like"/>
    <property type="match status" value="1"/>
</dbReference>
<protein>
    <submittedName>
        <fullName evidence="6">t-SNARE coiled-coil homology domain-containing protein</fullName>
    </submittedName>
</protein>
<dbReference type="AlphaFoldDB" id="A0A1I7WYA6"/>
<dbReference type="GO" id="GO:0006887">
    <property type="term" value="P:exocytosis"/>
    <property type="evidence" value="ECO:0007669"/>
    <property type="project" value="TreeGrafter"/>
</dbReference>
<feature type="domain" description="T-SNARE coiled-coil homology" evidence="4">
    <location>
        <begin position="124"/>
        <end position="186"/>
    </location>
</feature>
<dbReference type="InterPro" id="IPR045242">
    <property type="entry name" value="Syntaxin"/>
</dbReference>
<keyword evidence="3" id="KW-0472">Membrane</keyword>
<evidence type="ECO:0000259" key="4">
    <source>
        <dbReference type="PROSITE" id="PS50192"/>
    </source>
</evidence>
<dbReference type="GO" id="GO:0005886">
    <property type="term" value="C:plasma membrane"/>
    <property type="evidence" value="ECO:0007669"/>
    <property type="project" value="TreeGrafter"/>
</dbReference>
<dbReference type="SMART" id="SM00397">
    <property type="entry name" value="t_SNARE"/>
    <property type="match status" value="1"/>
</dbReference>
<name>A0A1I7WYA6_HETBA</name>
<evidence type="ECO:0000256" key="3">
    <source>
        <dbReference type="SAM" id="Phobius"/>
    </source>
</evidence>
<evidence type="ECO:0000313" key="5">
    <source>
        <dbReference type="Proteomes" id="UP000095283"/>
    </source>
</evidence>
<reference evidence="6" key="1">
    <citation type="submission" date="2016-11" db="UniProtKB">
        <authorList>
            <consortium name="WormBaseParasite"/>
        </authorList>
    </citation>
    <scope>IDENTIFICATION</scope>
</reference>
<dbReference type="GO" id="GO:0006906">
    <property type="term" value="P:vesicle fusion"/>
    <property type="evidence" value="ECO:0007669"/>
    <property type="project" value="TreeGrafter"/>
</dbReference>
<proteinExistence type="inferred from homology"/>
<dbReference type="Gene3D" id="1.20.5.110">
    <property type="match status" value="1"/>
</dbReference>
<feature type="transmembrane region" description="Helical" evidence="3">
    <location>
        <begin position="198"/>
        <end position="222"/>
    </location>
</feature>
<evidence type="ECO:0000313" key="6">
    <source>
        <dbReference type="WBParaSite" id="Hba_10183"/>
    </source>
</evidence>
<evidence type="ECO:0000256" key="2">
    <source>
        <dbReference type="ARBA" id="ARBA00009063"/>
    </source>
</evidence>
<accession>A0A1I7WYA6</accession>
<dbReference type="GO" id="GO:0031201">
    <property type="term" value="C:SNARE complex"/>
    <property type="evidence" value="ECO:0007669"/>
    <property type="project" value="TreeGrafter"/>
</dbReference>
<dbReference type="PANTHER" id="PTHR19957">
    <property type="entry name" value="SYNTAXIN"/>
    <property type="match status" value="1"/>
</dbReference>
<dbReference type="PANTHER" id="PTHR19957:SF307">
    <property type="entry name" value="PROTEIN SSO1-RELATED"/>
    <property type="match status" value="1"/>
</dbReference>
<evidence type="ECO:0000256" key="1">
    <source>
        <dbReference type="ARBA" id="ARBA00004211"/>
    </source>
</evidence>
<organism evidence="5 6">
    <name type="scientific">Heterorhabditis bacteriophora</name>
    <name type="common">Entomopathogenic nematode worm</name>
    <dbReference type="NCBI Taxonomy" id="37862"/>
    <lineage>
        <taxon>Eukaryota</taxon>
        <taxon>Metazoa</taxon>
        <taxon>Ecdysozoa</taxon>
        <taxon>Nematoda</taxon>
        <taxon>Chromadorea</taxon>
        <taxon>Rhabditida</taxon>
        <taxon>Rhabditina</taxon>
        <taxon>Rhabditomorpha</taxon>
        <taxon>Strongyloidea</taxon>
        <taxon>Heterorhabditidae</taxon>
        <taxon>Heterorhabditis</taxon>
    </lineage>
</organism>
<dbReference type="PROSITE" id="PS50192">
    <property type="entry name" value="T_SNARE"/>
    <property type="match status" value="1"/>
</dbReference>
<comment type="subcellular location">
    <subcellularLocation>
        <location evidence="1">Membrane</location>
        <topology evidence="1">Single-pass type IV membrane protein</topology>
    </subcellularLocation>
</comment>
<dbReference type="WBParaSite" id="Hba_10183">
    <property type="protein sequence ID" value="Hba_10183"/>
    <property type="gene ID" value="Hba_10183"/>
</dbReference>
<dbReference type="Pfam" id="PF05739">
    <property type="entry name" value="SNARE"/>
    <property type="match status" value="1"/>
</dbReference>
<dbReference type="GO" id="GO:0005484">
    <property type="term" value="F:SNAP receptor activity"/>
    <property type="evidence" value="ECO:0007669"/>
    <property type="project" value="TreeGrafter"/>
</dbReference>
<keyword evidence="3" id="KW-1133">Transmembrane helix</keyword>
<dbReference type="GO" id="GO:0012505">
    <property type="term" value="C:endomembrane system"/>
    <property type="evidence" value="ECO:0007669"/>
    <property type="project" value="TreeGrafter"/>
</dbReference>
<sequence>MLQNLGKTDLCPIFYLCVSYLSTAKSEPAEVSSGFKSPSKATRNEWLDTTRTTFRIWKGILPYTLLVRVHRQLQAVGENVRKEDAERILDGNTINQLFYTKKITFIKIFFREVNPLSLSAKAALEDVKQRHHEIVELEKTITTMQEIFLDMHTLVESQSEVLDSIKQNVDDTAVNVQRGVVNLKSAADYKKNANRKKVMLAITVIVIMLLLVVAAIVLAIVLSGRT</sequence>
<dbReference type="InterPro" id="IPR000727">
    <property type="entry name" value="T_SNARE_dom"/>
</dbReference>
<dbReference type="Proteomes" id="UP000095283">
    <property type="component" value="Unplaced"/>
</dbReference>
<dbReference type="InterPro" id="IPR010989">
    <property type="entry name" value="SNARE"/>
</dbReference>
<keyword evidence="5" id="KW-1185">Reference proteome</keyword>
<dbReference type="SUPFAM" id="SSF47661">
    <property type="entry name" value="t-snare proteins"/>
    <property type="match status" value="1"/>
</dbReference>